<feature type="region of interest" description="Disordered" evidence="1">
    <location>
        <begin position="1"/>
        <end position="143"/>
    </location>
</feature>
<gene>
    <name evidence="2" type="ORF">AVDCRST_MAG89-1814</name>
</gene>
<proteinExistence type="predicted"/>
<protein>
    <submittedName>
        <fullName evidence="2">Uncharacterized protein YneG</fullName>
    </submittedName>
</protein>
<feature type="compositionally biased region" description="Basic residues" evidence="1">
    <location>
        <begin position="72"/>
        <end position="83"/>
    </location>
</feature>
<dbReference type="EMBL" id="CADCTV010000386">
    <property type="protein sequence ID" value="CAA9324444.1"/>
    <property type="molecule type" value="Genomic_DNA"/>
</dbReference>
<feature type="compositionally biased region" description="Basic and acidic residues" evidence="1">
    <location>
        <begin position="59"/>
        <end position="71"/>
    </location>
</feature>
<feature type="compositionally biased region" description="Basic and acidic residues" evidence="1">
    <location>
        <begin position="134"/>
        <end position="143"/>
    </location>
</feature>
<evidence type="ECO:0000256" key="1">
    <source>
        <dbReference type="SAM" id="MobiDB-lite"/>
    </source>
</evidence>
<accession>A0A6J4L788</accession>
<name>A0A6J4L788_9BACT</name>
<dbReference type="AlphaFoldDB" id="A0A6J4L788"/>
<evidence type="ECO:0000313" key="2">
    <source>
        <dbReference type="EMBL" id="CAA9324444.1"/>
    </source>
</evidence>
<feature type="compositionally biased region" description="Basic residues" evidence="1">
    <location>
        <begin position="44"/>
        <end position="53"/>
    </location>
</feature>
<feature type="non-terminal residue" evidence="2">
    <location>
        <position position="143"/>
    </location>
</feature>
<reference evidence="2" key="1">
    <citation type="submission" date="2020-02" db="EMBL/GenBank/DDBJ databases">
        <authorList>
            <person name="Meier V. D."/>
        </authorList>
    </citation>
    <scope>NUCLEOTIDE SEQUENCE</scope>
    <source>
        <strain evidence="2">AVDCRST_MAG89</strain>
    </source>
</reference>
<feature type="non-terminal residue" evidence="2">
    <location>
        <position position="1"/>
    </location>
</feature>
<feature type="compositionally biased region" description="Low complexity" evidence="1">
    <location>
        <begin position="1"/>
        <end position="18"/>
    </location>
</feature>
<sequence>DATLPRSARRALPGARPLHLPPPLPASRGGPGVPAIQGDGHRAAACRRDHRRAPGPGRAAERRQADADARPPRVRRAACHRHLLPGLPGQVAPHSEGARAGGFRASPRGRRHRAVDSRAGRRRPRHAGPGVERGCADRHGPGL</sequence>
<organism evidence="2">
    <name type="scientific">uncultured Gemmatimonadota bacterium</name>
    <dbReference type="NCBI Taxonomy" id="203437"/>
    <lineage>
        <taxon>Bacteria</taxon>
        <taxon>Pseudomonadati</taxon>
        <taxon>Gemmatimonadota</taxon>
        <taxon>environmental samples</taxon>
    </lineage>
</organism>